<dbReference type="PRINTS" id="PR01641">
    <property type="entry name" value="PROMCHFAMILY"/>
</dbReference>
<evidence type="ECO:0000256" key="2">
    <source>
        <dbReference type="ARBA" id="ARBA00022729"/>
    </source>
</evidence>
<dbReference type="EMBL" id="JAINUG010000248">
    <property type="protein sequence ID" value="KAJ8385499.1"/>
    <property type="molecule type" value="Genomic_DNA"/>
</dbReference>
<dbReference type="GO" id="GO:0031777">
    <property type="term" value="F:type 1 melanin-concentrating hormone receptor binding"/>
    <property type="evidence" value="ECO:0007669"/>
    <property type="project" value="TreeGrafter"/>
</dbReference>
<keyword evidence="3" id="KW-0527">Neuropeptide</keyword>
<sequence length="147" mass="16059">MKPSSYCVLFVMALLSECYINLAAMPAAKTEDTSSKQNALGPFLNEEVVENAFGPMSASRYAVLGASKSTRGGNEKVIIVDTGLWNGAQALARGLSLYKFQDLEGGQAPENVERRDTDQDPSSGIAIARRDMMRCMVGRVYRPCWEV</sequence>
<evidence type="ECO:0000256" key="1">
    <source>
        <dbReference type="ARBA" id="ARBA00002122"/>
    </source>
</evidence>
<feature type="chain" id="PRO_5042083265" description="Melanin-concentrating hormone" evidence="4">
    <location>
        <begin position="24"/>
        <end position="147"/>
    </location>
</feature>
<dbReference type="PANTHER" id="PTHR12091:SF0">
    <property type="entry name" value="PRO-MCH"/>
    <property type="match status" value="1"/>
</dbReference>
<organism evidence="5 6">
    <name type="scientific">Aldrovandia affinis</name>
    <dbReference type="NCBI Taxonomy" id="143900"/>
    <lineage>
        <taxon>Eukaryota</taxon>
        <taxon>Metazoa</taxon>
        <taxon>Chordata</taxon>
        <taxon>Craniata</taxon>
        <taxon>Vertebrata</taxon>
        <taxon>Euteleostomi</taxon>
        <taxon>Actinopterygii</taxon>
        <taxon>Neopterygii</taxon>
        <taxon>Teleostei</taxon>
        <taxon>Notacanthiformes</taxon>
        <taxon>Halosauridae</taxon>
        <taxon>Aldrovandia</taxon>
    </lineage>
</organism>
<proteinExistence type="predicted"/>
<protein>
    <recommendedName>
        <fullName evidence="7">Melanin-concentrating hormone</fullName>
    </recommendedName>
</protein>
<dbReference type="Proteomes" id="UP001221898">
    <property type="component" value="Unassembled WGS sequence"/>
</dbReference>
<evidence type="ECO:0000256" key="4">
    <source>
        <dbReference type="SAM" id="SignalP"/>
    </source>
</evidence>
<dbReference type="GO" id="GO:0007268">
    <property type="term" value="P:chemical synaptic transmission"/>
    <property type="evidence" value="ECO:0007669"/>
    <property type="project" value="InterPro"/>
</dbReference>
<dbReference type="AlphaFoldDB" id="A0AAD7W798"/>
<evidence type="ECO:0000256" key="3">
    <source>
        <dbReference type="ARBA" id="ARBA00023320"/>
    </source>
</evidence>
<dbReference type="PANTHER" id="PTHR12091">
    <property type="entry name" value="MELANIN-CONCENTRATING HORMONE"/>
    <property type="match status" value="1"/>
</dbReference>
<name>A0AAD7W798_9TELE</name>
<comment type="function">
    <text evidence="1">Plays a role in skin pigmentation by antagonizing the action of melanotropin alpha. Induces melanin concentration within the melanophores. May participate in the control of the hypothalamo-pituitary adrenal gland axis by inhibiting the release of ACTH.</text>
</comment>
<feature type="signal peptide" evidence="4">
    <location>
        <begin position="1"/>
        <end position="23"/>
    </location>
</feature>
<reference evidence="5" key="1">
    <citation type="journal article" date="2023" name="Science">
        <title>Genome structures resolve the early diversification of teleost fishes.</title>
        <authorList>
            <person name="Parey E."/>
            <person name="Louis A."/>
            <person name="Montfort J."/>
            <person name="Bouchez O."/>
            <person name="Roques C."/>
            <person name="Iampietro C."/>
            <person name="Lluch J."/>
            <person name="Castinel A."/>
            <person name="Donnadieu C."/>
            <person name="Desvignes T."/>
            <person name="Floi Bucao C."/>
            <person name="Jouanno E."/>
            <person name="Wen M."/>
            <person name="Mejri S."/>
            <person name="Dirks R."/>
            <person name="Jansen H."/>
            <person name="Henkel C."/>
            <person name="Chen W.J."/>
            <person name="Zahm M."/>
            <person name="Cabau C."/>
            <person name="Klopp C."/>
            <person name="Thompson A.W."/>
            <person name="Robinson-Rechavi M."/>
            <person name="Braasch I."/>
            <person name="Lecointre G."/>
            <person name="Bobe J."/>
            <person name="Postlethwait J.H."/>
            <person name="Berthelot C."/>
            <person name="Roest Crollius H."/>
            <person name="Guiguen Y."/>
        </authorList>
    </citation>
    <scope>NUCLEOTIDE SEQUENCE</scope>
    <source>
        <strain evidence="5">NC1722</strain>
    </source>
</reference>
<evidence type="ECO:0008006" key="7">
    <source>
        <dbReference type="Google" id="ProtNLM"/>
    </source>
</evidence>
<dbReference type="GO" id="GO:0030354">
    <property type="term" value="F:melanin-concentrating hormone activity"/>
    <property type="evidence" value="ECO:0007669"/>
    <property type="project" value="InterPro"/>
</dbReference>
<dbReference type="GO" id="GO:0007218">
    <property type="term" value="P:neuropeptide signaling pathway"/>
    <property type="evidence" value="ECO:0007669"/>
    <property type="project" value="UniProtKB-KW"/>
</dbReference>
<comment type="caution">
    <text evidence="5">The sequence shown here is derived from an EMBL/GenBank/DDBJ whole genome shotgun (WGS) entry which is preliminary data.</text>
</comment>
<evidence type="ECO:0000313" key="6">
    <source>
        <dbReference type="Proteomes" id="UP001221898"/>
    </source>
</evidence>
<dbReference type="GO" id="GO:0045202">
    <property type="term" value="C:synapse"/>
    <property type="evidence" value="ECO:0007669"/>
    <property type="project" value="GOC"/>
</dbReference>
<keyword evidence="2 4" id="KW-0732">Signal</keyword>
<evidence type="ECO:0000313" key="5">
    <source>
        <dbReference type="EMBL" id="KAJ8385499.1"/>
    </source>
</evidence>
<keyword evidence="6" id="KW-1185">Reference proteome</keyword>
<dbReference type="InterPro" id="IPR005456">
    <property type="entry name" value="Prepro-melanin_conc_hormone"/>
</dbReference>
<gene>
    <name evidence="5" type="ORF">AAFF_G00185350</name>
</gene>
<dbReference type="Pfam" id="PF05824">
    <property type="entry name" value="Pro-MCH"/>
    <property type="match status" value="1"/>
</dbReference>
<accession>A0AAD7W798</accession>